<comment type="caution">
    <text evidence="2">The sequence shown here is derived from an EMBL/GenBank/DDBJ whole genome shotgun (WGS) entry which is preliminary data.</text>
</comment>
<protein>
    <submittedName>
        <fullName evidence="2">Uncharacterized protein</fullName>
    </submittedName>
</protein>
<proteinExistence type="predicted"/>
<gene>
    <name evidence="2" type="ORF">B0H63DRAFT_390433</name>
</gene>
<dbReference type="EMBL" id="JAULSW010000002">
    <property type="protein sequence ID" value="KAK3390685.1"/>
    <property type="molecule type" value="Genomic_DNA"/>
</dbReference>
<name>A0AAE0U4V6_9PEZI</name>
<feature type="compositionally biased region" description="Polar residues" evidence="1">
    <location>
        <begin position="61"/>
        <end position="71"/>
    </location>
</feature>
<reference evidence="2" key="1">
    <citation type="journal article" date="2023" name="Mol. Phylogenet. Evol.">
        <title>Genome-scale phylogeny and comparative genomics of the fungal order Sordariales.</title>
        <authorList>
            <person name="Hensen N."/>
            <person name="Bonometti L."/>
            <person name="Westerberg I."/>
            <person name="Brannstrom I.O."/>
            <person name="Guillou S."/>
            <person name="Cros-Aarteil S."/>
            <person name="Calhoun S."/>
            <person name="Haridas S."/>
            <person name="Kuo A."/>
            <person name="Mondo S."/>
            <person name="Pangilinan J."/>
            <person name="Riley R."/>
            <person name="LaButti K."/>
            <person name="Andreopoulos B."/>
            <person name="Lipzen A."/>
            <person name="Chen C."/>
            <person name="Yan M."/>
            <person name="Daum C."/>
            <person name="Ng V."/>
            <person name="Clum A."/>
            <person name="Steindorff A."/>
            <person name="Ohm R.A."/>
            <person name="Martin F."/>
            <person name="Silar P."/>
            <person name="Natvig D.O."/>
            <person name="Lalanne C."/>
            <person name="Gautier V."/>
            <person name="Ament-Velasquez S.L."/>
            <person name="Kruys A."/>
            <person name="Hutchinson M.I."/>
            <person name="Powell A.J."/>
            <person name="Barry K."/>
            <person name="Miller A.N."/>
            <person name="Grigoriev I.V."/>
            <person name="Debuchy R."/>
            <person name="Gladieux P."/>
            <person name="Hiltunen Thoren M."/>
            <person name="Johannesson H."/>
        </authorList>
    </citation>
    <scope>NUCLEOTIDE SEQUENCE</scope>
    <source>
        <strain evidence="2">CBS 232.78</strain>
    </source>
</reference>
<evidence type="ECO:0000313" key="3">
    <source>
        <dbReference type="Proteomes" id="UP001285441"/>
    </source>
</evidence>
<evidence type="ECO:0000256" key="1">
    <source>
        <dbReference type="SAM" id="MobiDB-lite"/>
    </source>
</evidence>
<dbReference type="Proteomes" id="UP001285441">
    <property type="component" value="Unassembled WGS sequence"/>
</dbReference>
<accession>A0AAE0U4V6</accession>
<dbReference type="AlphaFoldDB" id="A0AAE0U4V6"/>
<keyword evidence="3" id="KW-1185">Reference proteome</keyword>
<organism evidence="2 3">
    <name type="scientific">Podospora didyma</name>
    <dbReference type="NCBI Taxonomy" id="330526"/>
    <lineage>
        <taxon>Eukaryota</taxon>
        <taxon>Fungi</taxon>
        <taxon>Dikarya</taxon>
        <taxon>Ascomycota</taxon>
        <taxon>Pezizomycotina</taxon>
        <taxon>Sordariomycetes</taxon>
        <taxon>Sordariomycetidae</taxon>
        <taxon>Sordariales</taxon>
        <taxon>Podosporaceae</taxon>
        <taxon>Podospora</taxon>
    </lineage>
</organism>
<evidence type="ECO:0000313" key="2">
    <source>
        <dbReference type="EMBL" id="KAK3390685.1"/>
    </source>
</evidence>
<feature type="region of interest" description="Disordered" evidence="1">
    <location>
        <begin position="60"/>
        <end position="83"/>
    </location>
</feature>
<reference evidence="2" key="2">
    <citation type="submission" date="2023-06" db="EMBL/GenBank/DDBJ databases">
        <authorList>
            <consortium name="Lawrence Berkeley National Laboratory"/>
            <person name="Haridas S."/>
            <person name="Hensen N."/>
            <person name="Bonometti L."/>
            <person name="Westerberg I."/>
            <person name="Brannstrom I.O."/>
            <person name="Guillou S."/>
            <person name="Cros-Aarteil S."/>
            <person name="Calhoun S."/>
            <person name="Kuo A."/>
            <person name="Mondo S."/>
            <person name="Pangilinan J."/>
            <person name="Riley R."/>
            <person name="LaButti K."/>
            <person name="Andreopoulos B."/>
            <person name="Lipzen A."/>
            <person name="Chen C."/>
            <person name="Yanf M."/>
            <person name="Daum C."/>
            <person name="Ng V."/>
            <person name="Clum A."/>
            <person name="Steindorff A."/>
            <person name="Ohm R."/>
            <person name="Martin F."/>
            <person name="Silar P."/>
            <person name="Natvig D."/>
            <person name="Lalanne C."/>
            <person name="Gautier V."/>
            <person name="Ament-velasquez S.L."/>
            <person name="Kruys A."/>
            <person name="Hutchinson M.I."/>
            <person name="Powell A.J."/>
            <person name="Barry K."/>
            <person name="Miller A.N."/>
            <person name="Grigoriev I.V."/>
            <person name="Debuchy R."/>
            <person name="Gladieux P."/>
            <person name="Thoren M.H."/>
            <person name="Johannesson H."/>
        </authorList>
    </citation>
    <scope>NUCLEOTIDE SEQUENCE</scope>
    <source>
        <strain evidence="2">CBS 232.78</strain>
    </source>
</reference>
<sequence>MPAPYFWGKDFEAGVKFTYPVAKGYDLERELISDGSIQVFEDLATEAIDLLEQVFGELENDSASNGDNDPTGSDKNDTSTGTPKRLKYIKLGDDLQQWRDEQIAAGRVLPAKGCGIEQASDDIIEVFGAANFPPAIITNSTLFGSGITNMLIGAYDPETLYSNYWMDMALYIEHGYHCVFPEFEPLVRDACNDAHAQATFAGPERSAAVGIGLRYIRAKVALESKHKASLAHLSAQLTGRQSMVLYFFESSIVGLAMEATMRGWDKAAVTADWIFSTPATDVVDVGSDLVNSEVLNSLLNTADIAVPGLVSEPALRRVYDAMAHTCCRMFTHRWAEPGSRMDACLYHWHFVNDRHNFLRRAVLGYARSRRPEQEEQREADWGEAYDENYHTTGFSRPLEGACDGGDLCNQVRDRVAAAETEEHRAQLAKLWEVLVTEPHEYARAGLISLGREQAIYQAVRVAIAKTYALGLVDDLAFVIAHASQHAWQVNRLLEAAMFGSFLDDCSLSGRLDRTEQE</sequence>